<feature type="compositionally biased region" description="Gly residues" evidence="1">
    <location>
        <begin position="12"/>
        <end position="23"/>
    </location>
</feature>
<name>A0A0X3Q1R3_SCHSO</name>
<proteinExistence type="predicted"/>
<dbReference type="EMBL" id="GEEE01005825">
    <property type="protein sequence ID" value="JAP57400.1"/>
    <property type="molecule type" value="Transcribed_RNA"/>
</dbReference>
<evidence type="ECO:0000313" key="2">
    <source>
        <dbReference type="EMBL" id="JAP57400.1"/>
    </source>
</evidence>
<accession>A0A0X3Q1R3</accession>
<sequence length="116" mass="12436">PGWGRKTPPPRWGGGGFWGGGGGESGVSAFVGCRSPPHKATVHRPVRTDSRLPFRSSLRGSTCWVAVYGSFLIGAGSKDHFRKRESRPLLKDALRTAGSATFPPLKSPSRRTCLCT</sequence>
<gene>
    <name evidence="2" type="ORF">TR112407</name>
</gene>
<dbReference type="AlphaFoldDB" id="A0A0X3Q1R3"/>
<evidence type="ECO:0000256" key="1">
    <source>
        <dbReference type="SAM" id="MobiDB-lite"/>
    </source>
</evidence>
<organism evidence="2">
    <name type="scientific">Schistocephalus solidus</name>
    <name type="common">Tapeworm</name>
    <dbReference type="NCBI Taxonomy" id="70667"/>
    <lineage>
        <taxon>Eukaryota</taxon>
        <taxon>Metazoa</taxon>
        <taxon>Spiralia</taxon>
        <taxon>Lophotrochozoa</taxon>
        <taxon>Platyhelminthes</taxon>
        <taxon>Cestoda</taxon>
        <taxon>Eucestoda</taxon>
        <taxon>Diphyllobothriidea</taxon>
        <taxon>Diphyllobothriidae</taxon>
        <taxon>Schistocephalus</taxon>
    </lineage>
</organism>
<reference evidence="2" key="1">
    <citation type="submission" date="2016-01" db="EMBL/GenBank/DDBJ databases">
        <title>Reference transcriptome for the parasite Schistocephalus solidus: insights into the molecular evolution of parasitism.</title>
        <authorList>
            <person name="Hebert F.O."/>
            <person name="Grambauer S."/>
            <person name="Barber I."/>
            <person name="Landry C.R."/>
            <person name="Aubin-Horth N."/>
        </authorList>
    </citation>
    <scope>NUCLEOTIDE SEQUENCE</scope>
</reference>
<feature type="non-terminal residue" evidence="2">
    <location>
        <position position="1"/>
    </location>
</feature>
<feature type="region of interest" description="Disordered" evidence="1">
    <location>
        <begin position="1"/>
        <end position="23"/>
    </location>
</feature>
<protein>
    <submittedName>
        <fullName evidence="2">Uncharacterized protein</fullName>
    </submittedName>
</protein>